<sequence>MAATTQLRVHHGASPGLGVDVSGQTLRFKQADDDIQDDQNPVPVPDIGVAFSFRKSFKLAATVAPDNRIFNLRIFTLGESLGVGREVFFARSNSYVQATAADLTGAIGSTNLDAFTPTAPEVIQAGDVILGTDAMPFDGGARQDFSMFQLRHEDTAIQGDAAAAKTLVMRYDEK</sequence>
<gene>
    <name evidence="2" type="ORF">LCGC14_0273480</name>
</gene>
<comment type="caution">
    <text evidence="2">The sequence shown here is derived from an EMBL/GenBank/DDBJ whole genome shotgun (WGS) entry which is preliminary data.</text>
</comment>
<dbReference type="AlphaFoldDB" id="A0A0F9WIZ3"/>
<evidence type="ECO:0000313" key="2">
    <source>
        <dbReference type="EMBL" id="KKN85936.1"/>
    </source>
</evidence>
<feature type="region of interest" description="Disordered" evidence="1">
    <location>
        <begin position="1"/>
        <end position="20"/>
    </location>
</feature>
<organism evidence="2">
    <name type="scientific">marine sediment metagenome</name>
    <dbReference type="NCBI Taxonomy" id="412755"/>
    <lineage>
        <taxon>unclassified sequences</taxon>
        <taxon>metagenomes</taxon>
        <taxon>ecological metagenomes</taxon>
    </lineage>
</organism>
<dbReference type="EMBL" id="LAZR01000153">
    <property type="protein sequence ID" value="KKN85936.1"/>
    <property type="molecule type" value="Genomic_DNA"/>
</dbReference>
<accession>A0A0F9WIZ3</accession>
<protein>
    <submittedName>
        <fullName evidence="2">Uncharacterized protein</fullName>
    </submittedName>
</protein>
<reference evidence="2" key="1">
    <citation type="journal article" date="2015" name="Nature">
        <title>Complex archaea that bridge the gap between prokaryotes and eukaryotes.</title>
        <authorList>
            <person name="Spang A."/>
            <person name="Saw J.H."/>
            <person name="Jorgensen S.L."/>
            <person name="Zaremba-Niedzwiedzka K."/>
            <person name="Martijn J."/>
            <person name="Lind A.E."/>
            <person name="van Eijk R."/>
            <person name="Schleper C."/>
            <person name="Guy L."/>
            <person name="Ettema T.J."/>
        </authorList>
    </citation>
    <scope>NUCLEOTIDE SEQUENCE</scope>
</reference>
<evidence type="ECO:0000256" key="1">
    <source>
        <dbReference type="SAM" id="MobiDB-lite"/>
    </source>
</evidence>
<name>A0A0F9WIZ3_9ZZZZ</name>
<proteinExistence type="predicted"/>